<dbReference type="AlphaFoldDB" id="A0AAU9TKA0"/>
<evidence type="ECO:0000313" key="3">
    <source>
        <dbReference type="EMBL" id="CAH2086181.1"/>
    </source>
</evidence>
<dbReference type="EMBL" id="CAKOGL010000005">
    <property type="protein sequence ID" value="CAH2086181.1"/>
    <property type="molecule type" value="Genomic_DNA"/>
</dbReference>
<feature type="region of interest" description="Disordered" evidence="1">
    <location>
        <begin position="100"/>
        <end position="127"/>
    </location>
</feature>
<dbReference type="InterPro" id="IPR052709">
    <property type="entry name" value="Transposase-MT_Hybrid"/>
</dbReference>
<dbReference type="PANTHER" id="PTHR46060">
    <property type="entry name" value="MARINER MOS1 TRANSPOSASE-LIKE PROTEIN"/>
    <property type="match status" value="1"/>
</dbReference>
<evidence type="ECO:0000313" key="4">
    <source>
        <dbReference type="Proteomes" id="UP001153954"/>
    </source>
</evidence>
<evidence type="ECO:0000259" key="2">
    <source>
        <dbReference type="Pfam" id="PF17906"/>
    </source>
</evidence>
<proteinExistence type="predicted"/>
<dbReference type="Proteomes" id="UP001153954">
    <property type="component" value="Unassembled WGS sequence"/>
</dbReference>
<keyword evidence="4" id="KW-1185">Reference proteome</keyword>
<dbReference type="InterPro" id="IPR041426">
    <property type="entry name" value="Mos1_HTH"/>
</dbReference>
<evidence type="ECO:0000256" key="1">
    <source>
        <dbReference type="SAM" id="MobiDB-lite"/>
    </source>
</evidence>
<dbReference type="Pfam" id="PF17906">
    <property type="entry name" value="HTH_48"/>
    <property type="match status" value="1"/>
</dbReference>
<accession>A0AAU9TKA0</accession>
<comment type="caution">
    <text evidence="3">The sequence shown here is derived from an EMBL/GenBank/DDBJ whole genome shotgun (WGS) entry which is preliminary data.</text>
</comment>
<sequence length="127" mass="14642">MHRLLPNLGGPREEVQSIPQLLKLCVEDGHHTGFSGVHVFGEFVKIEEIGNRYVIEYFYLKGLNQTNVKAKLDSTLGESVPCFTTVKYWLAEFKRGRMSCKDEHRNNQRNDTTTPEMVKKNSQRVTE</sequence>
<organism evidence="3 4">
    <name type="scientific">Euphydryas editha</name>
    <name type="common">Edith's checkerspot</name>
    <dbReference type="NCBI Taxonomy" id="104508"/>
    <lineage>
        <taxon>Eukaryota</taxon>
        <taxon>Metazoa</taxon>
        <taxon>Ecdysozoa</taxon>
        <taxon>Arthropoda</taxon>
        <taxon>Hexapoda</taxon>
        <taxon>Insecta</taxon>
        <taxon>Pterygota</taxon>
        <taxon>Neoptera</taxon>
        <taxon>Endopterygota</taxon>
        <taxon>Lepidoptera</taxon>
        <taxon>Glossata</taxon>
        <taxon>Ditrysia</taxon>
        <taxon>Papilionoidea</taxon>
        <taxon>Nymphalidae</taxon>
        <taxon>Nymphalinae</taxon>
        <taxon>Euphydryas</taxon>
    </lineage>
</organism>
<gene>
    <name evidence="3" type="ORF">EEDITHA_LOCUS2587</name>
</gene>
<reference evidence="3" key="1">
    <citation type="submission" date="2022-03" db="EMBL/GenBank/DDBJ databases">
        <authorList>
            <person name="Tunstrom K."/>
        </authorList>
    </citation>
    <scope>NUCLEOTIDE SEQUENCE</scope>
</reference>
<name>A0AAU9TKA0_EUPED</name>
<protein>
    <recommendedName>
        <fullName evidence="2">Mos1 transposase HTH domain-containing protein</fullName>
    </recommendedName>
</protein>
<dbReference type="PANTHER" id="PTHR46060:SF1">
    <property type="entry name" value="MARINER MOS1 TRANSPOSASE-LIKE PROTEIN"/>
    <property type="match status" value="1"/>
</dbReference>
<feature type="domain" description="Mos1 transposase HTH" evidence="2">
    <location>
        <begin position="52"/>
        <end position="96"/>
    </location>
</feature>